<name>A0A258D510_CAUVI</name>
<proteinExistence type="predicted"/>
<sequence length="89" mass="9823">MSDVDTGWNEQDGAEVLDEDVVGRDGEMRTFEELPDVLDVTQAEGDADDDDALTAEDLDDAEIIDLERDADPGHGRDVDDRRPDVFDGE</sequence>
<comment type="caution">
    <text evidence="2">The sequence shown here is derived from an EMBL/GenBank/DDBJ whole genome shotgun (WGS) entry which is preliminary data.</text>
</comment>
<accession>A0A258D510</accession>
<evidence type="ECO:0000256" key="1">
    <source>
        <dbReference type="SAM" id="MobiDB-lite"/>
    </source>
</evidence>
<evidence type="ECO:0000313" key="2">
    <source>
        <dbReference type="EMBL" id="OYX02442.1"/>
    </source>
</evidence>
<organism evidence="2 3">
    <name type="scientific">Caulobacter vibrioides</name>
    <name type="common">Caulobacter crescentus</name>
    <dbReference type="NCBI Taxonomy" id="155892"/>
    <lineage>
        <taxon>Bacteria</taxon>
        <taxon>Pseudomonadati</taxon>
        <taxon>Pseudomonadota</taxon>
        <taxon>Alphaproteobacteria</taxon>
        <taxon>Caulobacterales</taxon>
        <taxon>Caulobacteraceae</taxon>
        <taxon>Caulobacter</taxon>
    </lineage>
</organism>
<evidence type="ECO:0000313" key="3">
    <source>
        <dbReference type="Proteomes" id="UP000215616"/>
    </source>
</evidence>
<reference evidence="2 3" key="1">
    <citation type="submission" date="2017-03" db="EMBL/GenBank/DDBJ databases">
        <title>Lifting the veil on microbial sulfur biogeochemistry in mining wastewaters.</title>
        <authorList>
            <person name="Kantor R.S."/>
            <person name="Colenbrander Nelson T."/>
            <person name="Marshall S."/>
            <person name="Bennett D."/>
            <person name="Apte S."/>
            <person name="Camacho D."/>
            <person name="Thomas B.C."/>
            <person name="Warren L.A."/>
            <person name="Banfield J.F."/>
        </authorList>
    </citation>
    <scope>NUCLEOTIDE SEQUENCE [LARGE SCALE GENOMIC DNA]</scope>
    <source>
        <strain evidence="2">32-67-7</strain>
    </source>
</reference>
<feature type="compositionally biased region" description="Basic and acidic residues" evidence="1">
    <location>
        <begin position="21"/>
        <end position="32"/>
    </location>
</feature>
<dbReference type="AlphaFoldDB" id="A0A258D510"/>
<protein>
    <submittedName>
        <fullName evidence="2">Uncharacterized protein</fullName>
    </submittedName>
</protein>
<dbReference type="Proteomes" id="UP000215616">
    <property type="component" value="Unassembled WGS sequence"/>
</dbReference>
<feature type="compositionally biased region" description="Acidic residues" evidence="1">
    <location>
        <begin position="45"/>
        <end position="64"/>
    </location>
</feature>
<dbReference type="EMBL" id="NCDQ01000188">
    <property type="protein sequence ID" value="OYX02442.1"/>
    <property type="molecule type" value="Genomic_DNA"/>
</dbReference>
<gene>
    <name evidence="2" type="ORF">B7Z12_12080</name>
</gene>
<feature type="region of interest" description="Disordered" evidence="1">
    <location>
        <begin position="1"/>
        <end position="89"/>
    </location>
</feature>
<feature type="compositionally biased region" description="Basic and acidic residues" evidence="1">
    <location>
        <begin position="65"/>
        <end position="89"/>
    </location>
</feature>